<comment type="caution">
    <text evidence="2">The sequence shown here is derived from an EMBL/GenBank/DDBJ whole genome shotgun (WGS) entry which is preliminary data.</text>
</comment>
<dbReference type="EMBL" id="BAAARY010000041">
    <property type="protein sequence ID" value="GAA2532936.1"/>
    <property type="molecule type" value="Genomic_DNA"/>
</dbReference>
<dbReference type="Pfam" id="PF09056">
    <property type="entry name" value="Phospholip_A2_3"/>
    <property type="match status" value="1"/>
</dbReference>
<dbReference type="SUPFAM" id="SSF48619">
    <property type="entry name" value="Phospholipase A2, PLA2"/>
    <property type="match status" value="1"/>
</dbReference>
<proteinExistence type="predicted"/>
<feature type="signal peptide" evidence="1">
    <location>
        <begin position="1"/>
        <end position="30"/>
    </location>
</feature>
<evidence type="ECO:0008006" key="4">
    <source>
        <dbReference type="Google" id="ProtNLM"/>
    </source>
</evidence>
<dbReference type="PROSITE" id="PS51257">
    <property type="entry name" value="PROKAR_LIPOPROTEIN"/>
    <property type="match status" value="1"/>
</dbReference>
<protein>
    <recommendedName>
        <fullName evidence="4">Phospholipase A2</fullName>
    </recommendedName>
</protein>
<dbReference type="RefSeq" id="WP_344174606.1">
    <property type="nucleotide sequence ID" value="NZ_BAAARY010000041.1"/>
</dbReference>
<dbReference type="Proteomes" id="UP001499978">
    <property type="component" value="Unassembled WGS sequence"/>
</dbReference>
<feature type="chain" id="PRO_5045709893" description="Phospholipase A2" evidence="1">
    <location>
        <begin position="31"/>
        <end position="248"/>
    </location>
</feature>
<organism evidence="2 3">
    <name type="scientific">Pilimelia columellifera subsp. columellifera</name>
    <dbReference type="NCBI Taxonomy" id="706583"/>
    <lineage>
        <taxon>Bacteria</taxon>
        <taxon>Bacillati</taxon>
        <taxon>Actinomycetota</taxon>
        <taxon>Actinomycetes</taxon>
        <taxon>Micromonosporales</taxon>
        <taxon>Micromonosporaceae</taxon>
        <taxon>Pilimelia</taxon>
    </lineage>
</organism>
<name>A0ABN3NRU0_9ACTN</name>
<keyword evidence="3" id="KW-1185">Reference proteome</keyword>
<evidence type="ECO:0000313" key="2">
    <source>
        <dbReference type="EMBL" id="GAA2532936.1"/>
    </source>
</evidence>
<evidence type="ECO:0000313" key="3">
    <source>
        <dbReference type="Proteomes" id="UP001499978"/>
    </source>
</evidence>
<evidence type="ECO:0000256" key="1">
    <source>
        <dbReference type="SAM" id="SignalP"/>
    </source>
</evidence>
<dbReference type="Gene3D" id="1.20.90.10">
    <property type="entry name" value="Phospholipase A2 domain"/>
    <property type="match status" value="1"/>
</dbReference>
<sequence length="248" mass="25834">MQKRHGVALLGLAATACIFTLGGTAAGANAATRSTPAEIQTFPVSVAMPSGGHLKPLNIDADGRIAGHVVVADAAGRTVGVVDEPWANTLALRPQSTWYRISAGKLVQEVDARAGTKVTTNAVYNPIGDQGSVQPLVATASSKVEVPSNYVYAPEQGSLHDFCTASPDSWFAADFRGPCARHDMCYENPGDHKKACDDGLLADLRTNCAAAYGAGASRNTCYGTARTYWGAVTAFGDDDLTRIATSGN</sequence>
<accession>A0ABN3NRU0</accession>
<reference evidence="2 3" key="1">
    <citation type="journal article" date="2019" name="Int. J. Syst. Evol. Microbiol.">
        <title>The Global Catalogue of Microorganisms (GCM) 10K type strain sequencing project: providing services to taxonomists for standard genome sequencing and annotation.</title>
        <authorList>
            <consortium name="The Broad Institute Genomics Platform"/>
            <consortium name="The Broad Institute Genome Sequencing Center for Infectious Disease"/>
            <person name="Wu L."/>
            <person name="Ma J."/>
        </authorList>
    </citation>
    <scope>NUCLEOTIDE SEQUENCE [LARGE SCALE GENOMIC DNA]</scope>
    <source>
        <strain evidence="2 3">JCM 3367</strain>
    </source>
</reference>
<keyword evidence="1" id="KW-0732">Signal</keyword>
<dbReference type="InterPro" id="IPR015141">
    <property type="entry name" value="PLipase_A2_prok/fun"/>
</dbReference>
<gene>
    <name evidence="2" type="ORF">GCM10010201_35600</name>
</gene>
<dbReference type="InterPro" id="IPR036444">
    <property type="entry name" value="PLipase_A2_dom_sf"/>
</dbReference>